<evidence type="ECO:0000313" key="1">
    <source>
        <dbReference type="EMBL" id="KAK5842192.1"/>
    </source>
</evidence>
<reference evidence="1 2" key="1">
    <citation type="submission" date="2023-03" db="EMBL/GenBank/DDBJ databases">
        <title>WGS of Gossypium arboreum.</title>
        <authorList>
            <person name="Yu D."/>
        </authorList>
    </citation>
    <scope>NUCLEOTIDE SEQUENCE [LARGE SCALE GENOMIC DNA]</scope>
    <source>
        <tissue evidence="1">Leaf</tissue>
    </source>
</reference>
<comment type="caution">
    <text evidence="1">The sequence shown here is derived from an EMBL/GenBank/DDBJ whole genome shotgun (WGS) entry which is preliminary data.</text>
</comment>
<accession>A0ABR0QTI2</accession>
<organism evidence="1 2">
    <name type="scientific">Gossypium arboreum</name>
    <name type="common">Tree cotton</name>
    <name type="synonym">Gossypium nanking</name>
    <dbReference type="NCBI Taxonomy" id="29729"/>
    <lineage>
        <taxon>Eukaryota</taxon>
        <taxon>Viridiplantae</taxon>
        <taxon>Streptophyta</taxon>
        <taxon>Embryophyta</taxon>
        <taxon>Tracheophyta</taxon>
        <taxon>Spermatophyta</taxon>
        <taxon>Magnoliopsida</taxon>
        <taxon>eudicotyledons</taxon>
        <taxon>Gunneridae</taxon>
        <taxon>Pentapetalae</taxon>
        <taxon>rosids</taxon>
        <taxon>malvids</taxon>
        <taxon>Malvales</taxon>
        <taxon>Malvaceae</taxon>
        <taxon>Malvoideae</taxon>
        <taxon>Gossypium</taxon>
    </lineage>
</organism>
<evidence type="ECO:0000313" key="2">
    <source>
        <dbReference type="Proteomes" id="UP001358586"/>
    </source>
</evidence>
<sequence>MLDQIFMAIVATSHKAWTPSSGTLLSEFFKDADNEILEENEEENAISDVHVSTQVGRAFDGNNKKRITLEAETSDFKIGRKKSSK</sequence>
<dbReference type="EMBL" id="JARKNE010000002">
    <property type="protein sequence ID" value="KAK5842192.1"/>
    <property type="molecule type" value="Genomic_DNA"/>
</dbReference>
<proteinExistence type="predicted"/>
<name>A0ABR0QTI2_GOSAR</name>
<dbReference type="Proteomes" id="UP001358586">
    <property type="component" value="Chromosome 2"/>
</dbReference>
<keyword evidence="2" id="KW-1185">Reference proteome</keyword>
<gene>
    <name evidence="1" type="ORF">PVK06_004522</name>
</gene>
<protein>
    <submittedName>
        <fullName evidence="1">Uncharacterized protein</fullName>
    </submittedName>
</protein>